<evidence type="ECO:0000256" key="2">
    <source>
        <dbReference type="ARBA" id="ARBA00022475"/>
    </source>
</evidence>
<keyword evidence="11" id="KW-1185">Reference proteome</keyword>
<dbReference type="AlphaFoldDB" id="A0A7Y0EP52"/>
<gene>
    <name evidence="10" type="ORF">G1C95_0633</name>
</gene>
<evidence type="ECO:0000256" key="6">
    <source>
        <dbReference type="ARBA" id="ARBA00038076"/>
    </source>
</evidence>
<dbReference type="PANTHER" id="PTHR30572">
    <property type="entry name" value="MEMBRANE COMPONENT OF TRANSPORTER-RELATED"/>
    <property type="match status" value="1"/>
</dbReference>
<evidence type="ECO:0000259" key="9">
    <source>
        <dbReference type="Pfam" id="PF02687"/>
    </source>
</evidence>
<proteinExistence type="inferred from homology"/>
<comment type="subcellular location">
    <subcellularLocation>
        <location evidence="1">Cell membrane</location>
        <topology evidence="1">Multi-pass membrane protein</topology>
    </subcellularLocation>
</comment>
<evidence type="ECO:0000256" key="7">
    <source>
        <dbReference type="SAM" id="MobiDB-lite"/>
    </source>
</evidence>
<feature type="region of interest" description="Disordered" evidence="7">
    <location>
        <begin position="167"/>
        <end position="190"/>
    </location>
</feature>
<name>A0A7Y0EP52_9BIFI</name>
<dbReference type="GO" id="GO:0005886">
    <property type="term" value="C:plasma membrane"/>
    <property type="evidence" value="ECO:0007669"/>
    <property type="project" value="UniProtKB-SubCell"/>
</dbReference>
<evidence type="ECO:0000256" key="3">
    <source>
        <dbReference type="ARBA" id="ARBA00022692"/>
    </source>
</evidence>
<comment type="caution">
    <text evidence="10">The sequence shown here is derived from an EMBL/GenBank/DDBJ whole genome shotgun (WGS) entry which is preliminary data.</text>
</comment>
<keyword evidence="5 8" id="KW-0472">Membrane</keyword>
<evidence type="ECO:0000256" key="1">
    <source>
        <dbReference type="ARBA" id="ARBA00004651"/>
    </source>
</evidence>
<evidence type="ECO:0000313" key="10">
    <source>
        <dbReference type="EMBL" id="NMM93448.1"/>
    </source>
</evidence>
<evidence type="ECO:0000256" key="8">
    <source>
        <dbReference type="SAM" id="Phobius"/>
    </source>
</evidence>
<organism evidence="10 11">
    <name type="scientific">Bifidobacterium oedipodis</name>
    <dbReference type="NCBI Taxonomy" id="2675322"/>
    <lineage>
        <taxon>Bacteria</taxon>
        <taxon>Bacillati</taxon>
        <taxon>Actinomycetota</taxon>
        <taxon>Actinomycetes</taxon>
        <taxon>Bifidobacteriales</taxon>
        <taxon>Bifidobacteriaceae</taxon>
        <taxon>Bifidobacterium</taxon>
    </lineage>
</organism>
<dbReference type="GO" id="GO:0022857">
    <property type="term" value="F:transmembrane transporter activity"/>
    <property type="evidence" value="ECO:0007669"/>
    <property type="project" value="TreeGrafter"/>
</dbReference>
<comment type="similarity">
    <text evidence="6">Belongs to the ABC-4 integral membrane protein family.</text>
</comment>
<dbReference type="EMBL" id="JAAIII010000001">
    <property type="protein sequence ID" value="NMM93448.1"/>
    <property type="molecule type" value="Genomic_DNA"/>
</dbReference>
<dbReference type="Proteomes" id="UP000532194">
    <property type="component" value="Unassembled WGS sequence"/>
</dbReference>
<evidence type="ECO:0000313" key="11">
    <source>
        <dbReference type="Proteomes" id="UP000532194"/>
    </source>
</evidence>
<evidence type="ECO:0000256" key="4">
    <source>
        <dbReference type="ARBA" id="ARBA00022989"/>
    </source>
</evidence>
<feature type="transmembrane region" description="Helical" evidence="8">
    <location>
        <begin position="379"/>
        <end position="400"/>
    </location>
</feature>
<feature type="domain" description="ABC3 transporter permease C-terminal" evidence="9">
    <location>
        <begin position="299"/>
        <end position="413"/>
    </location>
</feature>
<feature type="transmembrane region" description="Helical" evidence="8">
    <location>
        <begin position="341"/>
        <end position="367"/>
    </location>
</feature>
<reference evidence="10 11" key="1">
    <citation type="submission" date="2020-02" db="EMBL/GenBank/DDBJ databases">
        <title>Characterization of phylogenetic diversity of novel bifidobacterial species isolated in Czech ZOOs.</title>
        <authorList>
            <person name="Lugli G.A."/>
            <person name="Vera N.B."/>
            <person name="Ventura M."/>
        </authorList>
    </citation>
    <scope>NUCLEOTIDE SEQUENCE [LARGE SCALE GENOMIC DNA]</scope>
    <source>
        <strain evidence="10 11">DSM 109957</strain>
    </source>
</reference>
<dbReference type="PANTHER" id="PTHR30572:SF4">
    <property type="entry name" value="ABC TRANSPORTER PERMEASE YTRF"/>
    <property type="match status" value="1"/>
</dbReference>
<sequence>MHKCFMAGELHMTNRKMFWAMIVGAVFRRRSRAVMAVIASMVGAATLFCLAAISIAVPQQMNDELRSYGANLIVTSTSGMNKETIDSIESTVSQAGEAKAATYRYESVRINAAPYVMAGIDVNEVRNLNRHWNVDGDWPSEGRVLVGRDVADALGVEIGSTVTIGYRGGESKASEDAANNSDSIGGQMRDGRVSTDILDTSGTRFQVAGIVDTGGSEDELVYATNADLTSIAGERGPDVIEFSSQAGEQQLTQLVTLLNDQGSKASQDSGAATYQAQQVTKMTASNQRIITMLQTLFWIVSLVVLTLTLVGVSTTMASIVSQRRNEIGLRKALGASSASVAIEFFVESALYGLVGGLIGMGLGYALARVLCAQVFERTLAFSAGLGAASVLLSVALAIIASIPPVRRATRIDPAIVLREE</sequence>
<dbReference type="Pfam" id="PF02687">
    <property type="entry name" value="FtsX"/>
    <property type="match status" value="1"/>
</dbReference>
<keyword evidence="3 8" id="KW-0812">Transmembrane</keyword>
<dbReference type="InterPro" id="IPR050250">
    <property type="entry name" value="Macrolide_Exporter_MacB"/>
</dbReference>
<protein>
    <submittedName>
        <fullName evidence="10">ABC transporter permease</fullName>
    </submittedName>
</protein>
<feature type="transmembrane region" description="Helical" evidence="8">
    <location>
        <begin position="296"/>
        <end position="320"/>
    </location>
</feature>
<dbReference type="InterPro" id="IPR003838">
    <property type="entry name" value="ABC3_permease_C"/>
</dbReference>
<keyword evidence="2" id="KW-1003">Cell membrane</keyword>
<accession>A0A7Y0EP52</accession>
<keyword evidence="4 8" id="KW-1133">Transmembrane helix</keyword>
<evidence type="ECO:0000256" key="5">
    <source>
        <dbReference type="ARBA" id="ARBA00023136"/>
    </source>
</evidence>